<dbReference type="Pfam" id="PF10373">
    <property type="entry name" value="EST1_DNA_bind"/>
    <property type="match status" value="1"/>
</dbReference>
<feature type="compositionally biased region" description="Low complexity" evidence="6">
    <location>
        <begin position="460"/>
        <end position="477"/>
    </location>
</feature>
<dbReference type="SUPFAM" id="SSF56112">
    <property type="entry name" value="Protein kinase-like (PK-like)"/>
    <property type="match status" value="1"/>
</dbReference>
<keyword evidence="2" id="KW-0547">Nucleotide-binding</keyword>
<dbReference type="GO" id="GO:0004674">
    <property type="term" value="F:protein serine/threonine kinase activity"/>
    <property type="evidence" value="ECO:0007669"/>
    <property type="project" value="TreeGrafter"/>
</dbReference>
<keyword evidence="5" id="KW-0175">Coiled coil</keyword>
<dbReference type="InterPro" id="IPR018834">
    <property type="entry name" value="DNA/RNA-bd_Est1-type"/>
</dbReference>
<dbReference type="GO" id="GO:0005524">
    <property type="term" value="F:ATP binding"/>
    <property type="evidence" value="ECO:0007669"/>
    <property type="project" value="UniProtKB-KW"/>
</dbReference>
<feature type="region of interest" description="Disordered" evidence="6">
    <location>
        <begin position="683"/>
        <end position="702"/>
    </location>
</feature>
<evidence type="ECO:0000259" key="7">
    <source>
        <dbReference type="PROSITE" id="PS50011"/>
    </source>
</evidence>
<evidence type="ECO:0000256" key="6">
    <source>
        <dbReference type="SAM" id="MobiDB-lite"/>
    </source>
</evidence>
<dbReference type="PANTHER" id="PTHR44329">
    <property type="entry name" value="SERINE/THREONINE-PROTEIN KINASE TNNI3K-RELATED"/>
    <property type="match status" value="1"/>
</dbReference>
<dbReference type="InterPro" id="IPR008266">
    <property type="entry name" value="Tyr_kinase_AS"/>
</dbReference>
<evidence type="ECO:0000313" key="9">
    <source>
        <dbReference type="Proteomes" id="UP000620124"/>
    </source>
</evidence>
<accession>A0A8H6XVR0</accession>
<evidence type="ECO:0000256" key="1">
    <source>
        <dbReference type="ARBA" id="ARBA00022679"/>
    </source>
</evidence>
<dbReference type="InterPro" id="IPR011009">
    <property type="entry name" value="Kinase-like_dom_sf"/>
</dbReference>
<feature type="region of interest" description="Disordered" evidence="6">
    <location>
        <begin position="1097"/>
        <end position="1117"/>
    </location>
</feature>
<evidence type="ECO:0000256" key="2">
    <source>
        <dbReference type="ARBA" id="ARBA00022741"/>
    </source>
</evidence>
<dbReference type="EMBL" id="JACAZI010000012">
    <property type="protein sequence ID" value="KAF7347165.1"/>
    <property type="molecule type" value="Genomic_DNA"/>
</dbReference>
<dbReference type="InterPro" id="IPR051681">
    <property type="entry name" value="Ser/Thr_Kinases-Pseudokinases"/>
</dbReference>
<evidence type="ECO:0000256" key="3">
    <source>
        <dbReference type="ARBA" id="ARBA00022777"/>
    </source>
</evidence>
<dbReference type="Pfam" id="PF07714">
    <property type="entry name" value="PK_Tyr_Ser-Thr"/>
    <property type="match status" value="1"/>
</dbReference>
<keyword evidence="9" id="KW-1185">Reference proteome</keyword>
<dbReference type="InterPro" id="IPR011990">
    <property type="entry name" value="TPR-like_helical_dom_sf"/>
</dbReference>
<reference evidence="8" key="1">
    <citation type="submission" date="2020-05" db="EMBL/GenBank/DDBJ databases">
        <title>Mycena genomes resolve the evolution of fungal bioluminescence.</title>
        <authorList>
            <person name="Tsai I.J."/>
        </authorList>
    </citation>
    <scope>NUCLEOTIDE SEQUENCE</scope>
    <source>
        <strain evidence="8">CCC161011</strain>
    </source>
</reference>
<dbReference type="PROSITE" id="PS50011">
    <property type="entry name" value="PROTEIN_KINASE_DOM"/>
    <property type="match status" value="1"/>
</dbReference>
<comment type="caution">
    <text evidence="8">The sequence shown here is derived from an EMBL/GenBank/DDBJ whole genome shotgun (WGS) entry which is preliminary data.</text>
</comment>
<dbReference type="Gene3D" id="1.10.510.10">
    <property type="entry name" value="Transferase(Phosphotransferase) domain 1"/>
    <property type="match status" value="1"/>
</dbReference>
<gene>
    <name evidence="8" type="ORF">MVEN_01471000</name>
</gene>
<keyword evidence="1" id="KW-0808">Transferase</keyword>
<feature type="coiled-coil region" evidence="5">
    <location>
        <begin position="493"/>
        <end position="520"/>
    </location>
</feature>
<dbReference type="PROSITE" id="PS00109">
    <property type="entry name" value="PROTEIN_KINASE_TYR"/>
    <property type="match status" value="1"/>
</dbReference>
<evidence type="ECO:0000313" key="8">
    <source>
        <dbReference type="EMBL" id="KAF7347165.1"/>
    </source>
</evidence>
<dbReference type="InterPro" id="IPR001245">
    <property type="entry name" value="Ser-Thr/Tyr_kinase_cat_dom"/>
</dbReference>
<dbReference type="Gene3D" id="1.25.40.10">
    <property type="entry name" value="Tetratricopeptide repeat domain"/>
    <property type="match status" value="1"/>
</dbReference>
<dbReference type="SUPFAM" id="SSF48452">
    <property type="entry name" value="TPR-like"/>
    <property type="match status" value="1"/>
</dbReference>
<dbReference type="OrthoDB" id="2017974at2759"/>
<organism evidence="8 9">
    <name type="scientific">Mycena venus</name>
    <dbReference type="NCBI Taxonomy" id="2733690"/>
    <lineage>
        <taxon>Eukaryota</taxon>
        <taxon>Fungi</taxon>
        <taxon>Dikarya</taxon>
        <taxon>Basidiomycota</taxon>
        <taxon>Agaricomycotina</taxon>
        <taxon>Agaricomycetes</taxon>
        <taxon>Agaricomycetidae</taxon>
        <taxon>Agaricales</taxon>
        <taxon>Marasmiineae</taxon>
        <taxon>Mycenaceae</taxon>
        <taxon>Mycena</taxon>
    </lineage>
</organism>
<feature type="region of interest" description="Disordered" evidence="6">
    <location>
        <begin position="460"/>
        <end position="484"/>
    </location>
</feature>
<dbReference type="AlphaFoldDB" id="A0A8H6XVR0"/>
<evidence type="ECO:0000256" key="5">
    <source>
        <dbReference type="SAM" id="Coils"/>
    </source>
</evidence>
<proteinExistence type="predicted"/>
<feature type="domain" description="Protein kinase" evidence="7">
    <location>
        <begin position="165"/>
        <end position="429"/>
    </location>
</feature>
<dbReference type="Proteomes" id="UP000620124">
    <property type="component" value="Unassembled WGS sequence"/>
</dbReference>
<keyword evidence="3" id="KW-0418">Kinase</keyword>
<keyword evidence="4" id="KW-0067">ATP-binding</keyword>
<dbReference type="InterPro" id="IPR000719">
    <property type="entry name" value="Prot_kinase_dom"/>
</dbReference>
<evidence type="ECO:0000256" key="4">
    <source>
        <dbReference type="ARBA" id="ARBA00022840"/>
    </source>
</evidence>
<dbReference type="PANTHER" id="PTHR44329:SF288">
    <property type="entry name" value="MITOGEN-ACTIVATED PROTEIN KINASE KINASE KINASE 20"/>
    <property type="match status" value="1"/>
</dbReference>
<name>A0A8H6XVR0_9AGAR</name>
<sequence>MPSRIVIYQAVILCLKEACSTGIQGRSFSEVAQVQVLLERYLLSMAADNVVSGIVESLESRKMLLELASSLGLAHDRKLRTAWRTDGERIATFLLFIFTSKSAEEAVLRLEGDPAQCFLDVVQNTLDKGFLTTPEQSRMARRIIRKLSTSCDRLPSSLFITGVTGREERPTFGGGYGDIYRASYNHRIVAVKYMRAVQYMRGSDLRCIRLKFCREALVWKELRHPHILPFLGIDEDTFPSPLCMVSPWMEHGTVLKYLEEYGHASVDKLLCEIAQGLQYLHSRDIVHGDLRGANILINEDWSACLADFGLSIFSDATSSMTTNRGGSPYWMAPELLNPDQFGLKFTRTPASDVYAFGCVCLELYTGRPPFSGQPEPAALIKVISGDRPERPSSSPAMSDILWQHVSAYWTHEPSARPVTQVVVQNMVWLAQSPPPPTSPSASDRSLSSTVYWTAHGSSIFSSTDGSSASSALSDTKSNPGGHDPSTNIFAIQLKKLYRAIMDLEAKIKQQEISAENEDANLVPLKAKDQDSEVESDKECEKWKRQIEDHKELAEIIHNLLEISLAPSVPASLRNIPIKYNIVIRLWTFAFHTLLESLRRASFTSVLALEHLQDFIYYAYTFYTGLLEEPTLNPFKSCWLEALGDLARYKMAVAAMVVSGAESENALTADNVYAAGTSADPTKPAADLLPPPAAPAPKSVSDAPAARIDDSPPPGIGFVAAQLLDVRPERELWRCIARDWYHVAIADEPTHGKMHHHLGLLCQEVEREELRGVYHFYKSMTVLHPFFTSRESVLPLWSVTAQVRRALPEANAIDLFLLLHGMLFTNIRLTEFEPTLERFIERLEIDGAEEREWIMMAVVNICAVLEYGNPDGALKKVGSVDMDEDKIGIHLGEPPGSNTAETPASFCFALRLMFAMLGLALRCGGANPYLTVALTFLATVLKHPQILDAIKRAVPWDDLAAFFARIPTHLMASQGLAEVRTNGEERWATLGTGCVPLPEDWCLRGMVWMGSKVYPRRFWKTGLENRSSEIAILEEEHDEGGEGADVGDDELERRWVRILRCAVDIADVVDGFTWIEGTQQWRMEGALATKVEAWREQDLQAEEDERRRTGKSWADPGS</sequence>
<protein>
    <submittedName>
        <fullName evidence="8">PINc domain-containing protein</fullName>
    </submittedName>
</protein>